<sequence length="552" mass="61978">MAPLDITEDAVIAEETEGLFFIYIVIKPNNSAEWGAPAEAMQKALQATEITDENRELIRTHHPAFACTGPDDVAILFCPPRLGPQHPMWAVSNTNARILGSHAGGIPIHYRPSPDNHPRVYTGPVISVRMRPHYIYDALDPSGVLSNFHLWALQETFPRSCGARFWLSGTMEMLYSNGRDTYNERHDDEICYGPDYQRAVFETLDCRPTQQCSSTAKVDQWSSPMLELPDGTHVRAVPTYPFVRWPGHPFGWRPTDLALGGIDALLNYWWKPPPHRTDGKPYVWTKDRPPTSNTPLGRRVYRSKRGKGHIITHAFDSPRIVRDYPAGYEHDLSFIMVDKTEDHNDLNYAGLPRIDGWANITDALADDAELFVAYGDELKGYTHEKLPPKPAKTRKVVAEGMQYLWDKKTKQQSMALLWRVVPEMPDLREYATPASIKAVVDASTILPDVAGQALYLGKPTDETAKIVVFQNFDAVCNTGVCKYLGTDKNIIKGGFVLPSFVYEKCKVVLDPETEKEGAGRAVDGRGMEGKEGNSHDQNKKELQCNELSHSIM</sequence>
<keyword evidence="3" id="KW-1185">Reference proteome</keyword>
<gene>
    <name evidence="2" type="ORF">Sste5346_006065</name>
</gene>
<proteinExistence type="predicted"/>
<reference evidence="2 3" key="1">
    <citation type="journal article" date="2024" name="IMA Fungus">
        <title>IMA Genome - F19 : A genome assembly and annotation guide to empower mycologists, including annotated draft genome sequences of Ceratocystis pirilliformis, Diaporthe australafricana, Fusarium ophioides, Paecilomyces lecythidis, and Sporothrix stenoceras.</title>
        <authorList>
            <person name="Aylward J."/>
            <person name="Wilson A.M."/>
            <person name="Visagie C.M."/>
            <person name="Spraker J."/>
            <person name="Barnes I."/>
            <person name="Buitendag C."/>
            <person name="Ceriani C."/>
            <person name="Del Mar Angel L."/>
            <person name="du Plessis D."/>
            <person name="Fuchs T."/>
            <person name="Gasser K."/>
            <person name="Kramer D."/>
            <person name="Li W."/>
            <person name="Munsamy K."/>
            <person name="Piso A."/>
            <person name="Price J.L."/>
            <person name="Sonnekus B."/>
            <person name="Thomas C."/>
            <person name="van der Nest A."/>
            <person name="van Dijk A."/>
            <person name="van Heerden A."/>
            <person name="van Vuuren N."/>
            <person name="Yilmaz N."/>
            <person name="Duong T.A."/>
            <person name="van der Merwe N.A."/>
            <person name="Wingfield M.J."/>
            <person name="Wingfield B.D."/>
        </authorList>
    </citation>
    <scope>NUCLEOTIDE SEQUENCE [LARGE SCALE GENOMIC DNA]</scope>
    <source>
        <strain evidence="2 3">CMW 5346</strain>
    </source>
</reference>
<feature type="region of interest" description="Disordered" evidence="1">
    <location>
        <begin position="516"/>
        <end position="552"/>
    </location>
</feature>
<dbReference type="EMBL" id="JAWCUI010000035">
    <property type="protein sequence ID" value="KAL1893924.1"/>
    <property type="molecule type" value="Genomic_DNA"/>
</dbReference>
<evidence type="ECO:0000313" key="2">
    <source>
        <dbReference type="EMBL" id="KAL1893924.1"/>
    </source>
</evidence>
<organism evidence="2 3">
    <name type="scientific">Sporothrix stenoceras</name>
    <dbReference type="NCBI Taxonomy" id="5173"/>
    <lineage>
        <taxon>Eukaryota</taxon>
        <taxon>Fungi</taxon>
        <taxon>Dikarya</taxon>
        <taxon>Ascomycota</taxon>
        <taxon>Pezizomycotina</taxon>
        <taxon>Sordariomycetes</taxon>
        <taxon>Sordariomycetidae</taxon>
        <taxon>Ophiostomatales</taxon>
        <taxon>Ophiostomataceae</taxon>
        <taxon>Sporothrix</taxon>
    </lineage>
</organism>
<evidence type="ECO:0000256" key="1">
    <source>
        <dbReference type="SAM" id="MobiDB-lite"/>
    </source>
</evidence>
<protein>
    <submittedName>
        <fullName evidence="2">Uncharacterized protein</fullName>
    </submittedName>
</protein>
<accession>A0ABR3Z130</accession>
<evidence type="ECO:0000313" key="3">
    <source>
        <dbReference type="Proteomes" id="UP001583186"/>
    </source>
</evidence>
<feature type="compositionally biased region" description="Basic and acidic residues" evidence="1">
    <location>
        <begin position="516"/>
        <end position="543"/>
    </location>
</feature>
<dbReference type="Proteomes" id="UP001583186">
    <property type="component" value="Unassembled WGS sequence"/>
</dbReference>
<comment type="caution">
    <text evidence="2">The sequence shown here is derived from an EMBL/GenBank/DDBJ whole genome shotgun (WGS) entry which is preliminary data.</text>
</comment>
<name>A0ABR3Z130_9PEZI</name>